<dbReference type="Proteomes" id="UP000070646">
    <property type="component" value="Unassembled WGS sequence"/>
</dbReference>
<reference evidence="1 2" key="1">
    <citation type="submission" date="2016-01" db="EMBL/GenBank/DDBJ databases">
        <authorList>
            <person name="Oliw E.H."/>
        </authorList>
    </citation>
    <scope>NUCLEOTIDE SEQUENCE [LARGE SCALE GENOMIC DNA]</scope>
    <source>
        <strain evidence="1 2">MJR7757A</strain>
    </source>
</reference>
<dbReference type="GO" id="GO:0030435">
    <property type="term" value="P:sporulation resulting in formation of a cellular spore"/>
    <property type="evidence" value="ECO:0007669"/>
    <property type="project" value="InterPro"/>
</dbReference>
<dbReference type="InterPro" id="IPR012504">
    <property type="entry name" value="Spore_YabP"/>
</dbReference>
<sequence>MNNHKLGKIFFYIGGFLMTDKKSENKTIQGASSLSLENRKNLSITGVNEVINFDEEKISLKTDLGPLLIKGSELKMNKLDVQNGEVIIGGFISNIDYLNKKNKRKRNINLLSKIFK</sequence>
<proteinExistence type="predicted"/>
<dbReference type="Gene3D" id="2.60.40.2000">
    <property type="match status" value="1"/>
</dbReference>
<dbReference type="EMBL" id="LRPU01000059">
    <property type="protein sequence ID" value="KXA12775.1"/>
    <property type="molecule type" value="Genomic_DNA"/>
</dbReference>
<dbReference type="InterPro" id="IPR022476">
    <property type="entry name" value="Spore_YabP/YqfC"/>
</dbReference>
<protein>
    <submittedName>
        <fullName evidence="1">Sporulation protein YabP</fullName>
    </submittedName>
</protein>
<organism evidence="1 2">
    <name type="scientific">Clostridium perfringens</name>
    <dbReference type="NCBI Taxonomy" id="1502"/>
    <lineage>
        <taxon>Bacteria</taxon>
        <taxon>Bacillati</taxon>
        <taxon>Bacillota</taxon>
        <taxon>Clostridia</taxon>
        <taxon>Eubacteriales</taxon>
        <taxon>Clostridiaceae</taxon>
        <taxon>Clostridium</taxon>
    </lineage>
</organism>
<evidence type="ECO:0000313" key="1">
    <source>
        <dbReference type="EMBL" id="KXA12775.1"/>
    </source>
</evidence>
<gene>
    <name evidence="1" type="ORF">HMPREF3222_01155</name>
</gene>
<name>A0A133N900_CLOPF</name>
<dbReference type="PATRIC" id="fig|1502.174.peg.1170"/>
<comment type="caution">
    <text evidence="1">The sequence shown here is derived from an EMBL/GenBank/DDBJ whole genome shotgun (WGS) entry which is preliminary data.</text>
</comment>
<dbReference type="Pfam" id="PF07873">
    <property type="entry name" value="YabP"/>
    <property type="match status" value="1"/>
</dbReference>
<dbReference type="InterPro" id="IPR038705">
    <property type="entry name" value="YabP_sf"/>
</dbReference>
<dbReference type="AlphaFoldDB" id="A0A133N900"/>
<evidence type="ECO:0000313" key="2">
    <source>
        <dbReference type="Proteomes" id="UP000070646"/>
    </source>
</evidence>
<accession>A0A133N900</accession>
<dbReference type="NCBIfam" id="TIGR02892">
    <property type="entry name" value="spore_yabP"/>
    <property type="match status" value="1"/>
</dbReference>
<dbReference type="PIRSF" id="PIRSF011576">
    <property type="entry name" value="YabP"/>
    <property type="match status" value="1"/>
</dbReference>